<dbReference type="Proteomes" id="UP001519460">
    <property type="component" value="Unassembled WGS sequence"/>
</dbReference>
<dbReference type="AlphaFoldDB" id="A0ABD0KMG7"/>
<comment type="caution">
    <text evidence="5">The sequence shown here is derived from an EMBL/GenBank/DDBJ whole genome shotgun (WGS) entry which is preliminary data.</text>
</comment>
<dbReference type="EMBL" id="JACVVK020000155">
    <property type="protein sequence ID" value="KAK7488050.1"/>
    <property type="molecule type" value="Genomic_DNA"/>
</dbReference>
<evidence type="ECO:0000313" key="6">
    <source>
        <dbReference type="Proteomes" id="UP001519460"/>
    </source>
</evidence>
<evidence type="ECO:0000256" key="3">
    <source>
        <dbReference type="ARBA" id="ARBA00022691"/>
    </source>
</evidence>
<dbReference type="PROSITE" id="PS51682">
    <property type="entry name" value="SAM_OMT_I"/>
    <property type="match status" value="1"/>
</dbReference>
<dbReference type="Pfam" id="PF01596">
    <property type="entry name" value="Methyltransf_3"/>
    <property type="match status" value="1"/>
</dbReference>
<comment type="similarity">
    <text evidence="4">Belongs to the class I-like SAM-binding methyltransferase superfamily. Cation-dependent O-methyltransferase family.</text>
</comment>
<keyword evidence="6" id="KW-1185">Reference proteome</keyword>
<name>A0ABD0KMG7_9CAEN</name>
<reference evidence="5 6" key="1">
    <citation type="journal article" date="2023" name="Sci. Data">
        <title>Genome assembly of the Korean intertidal mud-creeper Batillaria attramentaria.</title>
        <authorList>
            <person name="Patra A.K."/>
            <person name="Ho P.T."/>
            <person name="Jun S."/>
            <person name="Lee S.J."/>
            <person name="Kim Y."/>
            <person name="Won Y.J."/>
        </authorList>
    </citation>
    <scope>NUCLEOTIDE SEQUENCE [LARGE SCALE GENOMIC DNA]</scope>
    <source>
        <strain evidence="5">Wonlab-2016</strain>
    </source>
</reference>
<keyword evidence="3" id="KW-0949">S-adenosyl-L-methionine</keyword>
<evidence type="ECO:0000256" key="4">
    <source>
        <dbReference type="ARBA" id="ARBA00023453"/>
    </source>
</evidence>
<dbReference type="Gene3D" id="3.40.50.150">
    <property type="entry name" value="Vaccinia Virus protein VP39"/>
    <property type="match status" value="1"/>
</dbReference>
<dbReference type="InterPro" id="IPR029063">
    <property type="entry name" value="SAM-dependent_MTases_sf"/>
</dbReference>
<organism evidence="5 6">
    <name type="scientific">Batillaria attramentaria</name>
    <dbReference type="NCBI Taxonomy" id="370345"/>
    <lineage>
        <taxon>Eukaryota</taxon>
        <taxon>Metazoa</taxon>
        <taxon>Spiralia</taxon>
        <taxon>Lophotrochozoa</taxon>
        <taxon>Mollusca</taxon>
        <taxon>Gastropoda</taxon>
        <taxon>Caenogastropoda</taxon>
        <taxon>Sorbeoconcha</taxon>
        <taxon>Cerithioidea</taxon>
        <taxon>Batillariidae</taxon>
        <taxon>Batillaria</taxon>
    </lineage>
</organism>
<keyword evidence="1" id="KW-0489">Methyltransferase</keyword>
<dbReference type="SUPFAM" id="SSF53335">
    <property type="entry name" value="S-adenosyl-L-methionine-dependent methyltransferases"/>
    <property type="match status" value="1"/>
</dbReference>
<keyword evidence="2" id="KW-0808">Transferase</keyword>
<protein>
    <submittedName>
        <fullName evidence="5">Uncharacterized protein</fullName>
    </submittedName>
</protein>
<dbReference type="GO" id="GO:0008168">
    <property type="term" value="F:methyltransferase activity"/>
    <property type="evidence" value="ECO:0007669"/>
    <property type="project" value="UniProtKB-KW"/>
</dbReference>
<dbReference type="GO" id="GO:0032259">
    <property type="term" value="P:methylation"/>
    <property type="evidence" value="ECO:0007669"/>
    <property type="project" value="UniProtKB-KW"/>
</dbReference>
<evidence type="ECO:0000256" key="1">
    <source>
        <dbReference type="ARBA" id="ARBA00022603"/>
    </source>
</evidence>
<evidence type="ECO:0000313" key="5">
    <source>
        <dbReference type="EMBL" id="KAK7488050.1"/>
    </source>
</evidence>
<evidence type="ECO:0000256" key="2">
    <source>
        <dbReference type="ARBA" id="ARBA00022679"/>
    </source>
</evidence>
<dbReference type="InterPro" id="IPR002935">
    <property type="entry name" value="SAM_O-MeTrfase"/>
</dbReference>
<proteinExistence type="inferred from homology"/>
<accession>A0ABD0KMG7</accession>
<gene>
    <name evidence="5" type="ORF">BaRGS_00020641</name>
</gene>
<sequence length="164" mass="18313">MMKADRDKFFKVGMEMGSLEGASRVLDLRQRTEHNTVALAEHLPLGGQLVVLGTDPDLNDVKKKYHKASPHGAKVQIRLGRTTHVMHEMMDRGEQFNVMLLDAGNAECTTHLRIAFESGLLDTHGTIVLENAFQGGADYQPYDHPHATWLLGEYIANEPTLHKV</sequence>